<feature type="region of interest" description="Disordered" evidence="2">
    <location>
        <begin position="350"/>
        <end position="379"/>
    </location>
</feature>
<organism evidence="3">
    <name type="scientific">Eutreptiella gymnastica</name>
    <dbReference type="NCBI Taxonomy" id="73025"/>
    <lineage>
        <taxon>Eukaryota</taxon>
        <taxon>Discoba</taxon>
        <taxon>Euglenozoa</taxon>
        <taxon>Euglenida</taxon>
        <taxon>Spirocuta</taxon>
        <taxon>Euglenophyceae</taxon>
        <taxon>Eutreptiales</taxon>
        <taxon>Eutreptiaceae</taxon>
        <taxon>Eutreptiella</taxon>
    </lineage>
</organism>
<dbReference type="EMBL" id="HBJA01061401">
    <property type="protein sequence ID" value="CAE0810537.1"/>
    <property type="molecule type" value="Transcribed_RNA"/>
</dbReference>
<feature type="compositionally biased region" description="Low complexity" evidence="2">
    <location>
        <begin position="98"/>
        <end position="117"/>
    </location>
</feature>
<feature type="region of interest" description="Disordered" evidence="2">
    <location>
        <begin position="89"/>
        <end position="255"/>
    </location>
</feature>
<gene>
    <name evidence="3" type="ORF">EGYM00163_LOCUS21672</name>
</gene>
<keyword evidence="1" id="KW-0175">Coiled coil</keyword>
<evidence type="ECO:0000256" key="1">
    <source>
        <dbReference type="SAM" id="Coils"/>
    </source>
</evidence>
<feature type="coiled-coil region" evidence="1">
    <location>
        <begin position="22"/>
        <end position="70"/>
    </location>
</feature>
<accession>A0A7S4FSQ0</accession>
<reference evidence="3" key="1">
    <citation type="submission" date="2021-01" db="EMBL/GenBank/DDBJ databases">
        <authorList>
            <person name="Corre E."/>
            <person name="Pelletier E."/>
            <person name="Niang G."/>
            <person name="Scheremetjew M."/>
            <person name="Finn R."/>
            <person name="Kale V."/>
            <person name="Holt S."/>
            <person name="Cochrane G."/>
            <person name="Meng A."/>
            <person name="Brown T."/>
            <person name="Cohen L."/>
        </authorList>
    </citation>
    <scope>NUCLEOTIDE SEQUENCE</scope>
    <source>
        <strain evidence="3">CCMP1594</strain>
    </source>
</reference>
<sequence length="379" mass="41545">MAPKKGKGAVQQEQVNKVTKPRTELDEEFDRLAAEMEALRGREKKWMDRAEECADKAERFREAQEELSREHKERTQACKKISQDFQALVASGTEAPGTAASNKKPAKTKAAPASNPNETEEERQKRQQEWDRAVESLTQIFWRPRMPKKMSTTSEVSGMKGARPDAKKAPPSAGTSTRKEPSPEQEAAARSLATPDTSDSPARAVSGTPDGTKAGSRGATPATAAPGTPPPATPTLATDTHSSGTPMVPGEEVARPAGAEEVLLRPAGVDEALFQKVFDLRELRLQEEEADAVCLTKGDEYKVRREEIKKLDELNTYALNAVRQEIEALSHTLEDARVRKEEEDRLYAEAELKKESLETRPVSGASSLPAKQLPPKKAK</sequence>
<protein>
    <submittedName>
        <fullName evidence="3">Uncharacterized protein</fullName>
    </submittedName>
</protein>
<name>A0A7S4FSQ0_9EUGL</name>
<evidence type="ECO:0000313" key="3">
    <source>
        <dbReference type="EMBL" id="CAE0810537.1"/>
    </source>
</evidence>
<evidence type="ECO:0000256" key="2">
    <source>
        <dbReference type="SAM" id="MobiDB-lite"/>
    </source>
</evidence>
<dbReference type="AlphaFoldDB" id="A0A7S4FSQ0"/>
<proteinExistence type="predicted"/>
<feature type="region of interest" description="Disordered" evidence="2">
    <location>
        <begin position="1"/>
        <end position="22"/>
    </location>
</feature>
<feature type="compositionally biased region" description="Basic and acidic residues" evidence="2">
    <location>
        <begin position="122"/>
        <end position="134"/>
    </location>
</feature>